<organism evidence="2 3">
    <name type="scientific">Aquirhabdus parva</name>
    <dbReference type="NCBI Taxonomy" id="2283318"/>
    <lineage>
        <taxon>Bacteria</taxon>
        <taxon>Pseudomonadati</taxon>
        <taxon>Pseudomonadota</taxon>
        <taxon>Gammaproteobacteria</taxon>
        <taxon>Moraxellales</taxon>
        <taxon>Moraxellaceae</taxon>
        <taxon>Aquirhabdus</taxon>
    </lineage>
</organism>
<dbReference type="KEGG" id="mbah:HYN46_16710"/>
<dbReference type="EMBL" id="CP031222">
    <property type="protein sequence ID" value="AXI04333.1"/>
    <property type="molecule type" value="Genomic_DNA"/>
</dbReference>
<keyword evidence="3" id="KW-1185">Reference proteome</keyword>
<sequence length="87" mass="10336">MFNRRSTGVIHESGQHCLFVCEKPDCRILDWAAYQPPDNPMARQEHSTLAQQRLALQLVNDLDEIERTVNFHKQKYREERDKRSEPL</sequence>
<evidence type="ECO:0000313" key="3">
    <source>
        <dbReference type="Proteomes" id="UP000253940"/>
    </source>
</evidence>
<reference evidence="2 3" key="1">
    <citation type="submission" date="2018-07" db="EMBL/GenBank/DDBJ databases">
        <title>Genome sequencing of Moraxellaceae gen. HYN0046.</title>
        <authorList>
            <person name="Kim M."/>
            <person name="Yi H."/>
        </authorList>
    </citation>
    <scope>NUCLEOTIDE SEQUENCE [LARGE SCALE GENOMIC DNA]</scope>
    <source>
        <strain evidence="2 3">HYN0046</strain>
    </source>
</reference>
<accession>A0A345PAM4</accession>
<dbReference type="RefSeq" id="WP_114900441.1">
    <property type="nucleotide sequence ID" value="NZ_CP031222.1"/>
</dbReference>
<proteinExistence type="predicted"/>
<evidence type="ECO:0000256" key="1">
    <source>
        <dbReference type="SAM" id="Coils"/>
    </source>
</evidence>
<keyword evidence="1" id="KW-0175">Coiled coil</keyword>
<protein>
    <submittedName>
        <fullName evidence="2">Uncharacterized protein</fullName>
    </submittedName>
</protein>
<gene>
    <name evidence="2" type="ORF">HYN46_16710</name>
</gene>
<name>A0A345PAM4_9GAMM</name>
<feature type="coiled-coil region" evidence="1">
    <location>
        <begin position="55"/>
        <end position="82"/>
    </location>
</feature>
<evidence type="ECO:0000313" key="2">
    <source>
        <dbReference type="EMBL" id="AXI04333.1"/>
    </source>
</evidence>
<dbReference type="AlphaFoldDB" id="A0A345PAM4"/>
<dbReference type="Proteomes" id="UP000253940">
    <property type="component" value="Chromosome"/>
</dbReference>